<feature type="domain" description="RRM" evidence="4">
    <location>
        <begin position="68"/>
        <end position="147"/>
    </location>
</feature>
<reference evidence="6" key="1">
    <citation type="journal article" date="2012" name="Proc. Natl. Acad. Sci. U.S.A.">
        <title>Genome sequence of the button mushroom Agaricus bisporus reveals mechanisms governing adaptation to a humic-rich ecological niche.</title>
        <authorList>
            <person name="Morin E."/>
            <person name="Kohler A."/>
            <person name="Baker A.R."/>
            <person name="Foulongne-Oriol M."/>
            <person name="Lombard V."/>
            <person name="Nagy L.G."/>
            <person name="Ohm R.A."/>
            <person name="Patyshakuliyeva A."/>
            <person name="Brun A."/>
            <person name="Aerts A.L."/>
            <person name="Bailey A.M."/>
            <person name="Billette C."/>
            <person name="Coutinho P.M."/>
            <person name="Deakin G."/>
            <person name="Doddapaneni H."/>
            <person name="Floudas D."/>
            <person name="Grimwood J."/>
            <person name="Hilden K."/>
            <person name="Kuees U."/>
            <person name="LaButti K.M."/>
            <person name="Lapidus A."/>
            <person name="Lindquist E.A."/>
            <person name="Lucas S.M."/>
            <person name="Murat C."/>
            <person name="Riley R.W."/>
            <person name="Salamov A.A."/>
            <person name="Schmutz J."/>
            <person name="Subramanian V."/>
            <person name="Woesten H.A.B."/>
            <person name="Xu J."/>
            <person name="Eastwood D.C."/>
            <person name="Foster G.D."/>
            <person name="Sonnenberg A.S."/>
            <person name="Cullen D."/>
            <person name="de Vries R.P."/>
            <person name="Lundell T."/>
            <person name="Hibbett D.S."/>
            <person name="Henrissat B."/>
            <person name="Burton K.S."/>
            <person name="Kerrigan R.W."/>
            <person name="Challen M.P."/>
            <person name="Grigoriev I.V."/>
            <person name="Martin F."/>
        </authorList>
    </citation>
    <scope>NUCLEOTIDE SEQUENCE [LARGE SCALE GENOMIC DNA]</scope>
    <source>
        <strain evidence="6">JB137-S8 / ATCC MYA-4627 / FGSC 10392</strain>
    </source>
</reference>
<dbReference type="PROSITE" id="PS50102">
    <property type="entry name" value="RRM"/>
    <property type="match status" value="1"/>
</dbReference>
<dbReference type="FunCoup" id="K5VSB4">
    <property type="interactions" value="563"/>
</dbReference>
<keyword evidence="6" id="KW-1185">Reference proteome</keyword>
<dbReference type="InterPro" id="IPR012677">
    <property type="entry name" value="Nucleotide-bd_a/b_plait_sf"/>
</dbReference>
<evidence type="ECO:0000313" key="5">
    <source>
        <dbReference type="EMBL" id="EKM77354.1"/>
    </source>
</evidence>
<dbReference type="KEGG" id="abp:AGABI1DRAFT115275"/>
<dbReference type="SMART" id="SM00360">
    <property type="entry name" value="RRM"/>
    <property type="match status" value="1"/>
</dbReference>
<gene>
    <name evidence="5" type="ORF">AGABI1DRAFT_115275</name>
</gene>
<sequence>MDKDLDSIISDTKKATIANKRRNPRRNVRTQVLGSPAATAATRPRVTGNAAAAPTKNTLPAGVPPTADKIIVSNLPADVNEGQIKELFASTVGPTKEVHLNYDASGRSKGIAAVTFSKKGDANRAYTQYHNRLIDGKRPMKIEIVFDPSRSVSLASRVAPAPVSNGTQVAKTTTAGGGGGGRGRRPRRGQKRGERPQKSAADLDAEMETTLHRMRLQPPHLLRLLLN</sequence>
<dbReference type="EMBL" id="JH971396">
    <property type="protein sequence ID" value="EKM77354.1"/>
    <property type="molecule type" value="Genomic_DNA"/>
</dbReference>
<evidence type="ECO:0000256" key="3">
    <source>
        <dbReference type="SAM" id="MobiDB-lite"/>
    </source>
</evidence>
<feature type="compositionally biased region" description="Polar residues" evidence="3">
    <location>
        <begin position="164"/>
        <end position="174"/>
    </location>
</feature>
<dbReference type="HOGENOM" id="CLU_052367_2_2_1"/>
<dbReference type="eggNOG" id="KOG0533">
    <property type="taxonomic scope" value="Eukaryota"/>
</dbReference>
<evidence type="ECO:0000313" key="6">
    <source>
        <dbReference type="Proteomes" id="UP000008493"/>
    </source>
</evidence>
<organism evidence="5 6">
    <name type="scientific">Agaricus bisporus var. burnettii (strain JB137-S8 / ATCC MYA-4627 / FGSC 10392)</name>
    <name type="common">White button mushroom</name>
    <dbReference type="NCBI Taxonomy" id="597362"/>
    <lineage>
        <taxon>Eukaryota</taxon>
        <taxon>Fungi</taxon>
        <taxon>Dikarya</taxon>
        <taxon>Basidiomycota</taxon>
        <taxon>Agaricomycotina</taxon>
        <taxon>Agaricomycetes</taxon>
        <taxon>Agaricomycetidae</taxon>
        <taxon>Agaricales</taxon>
        <taxon>Agaricineae</taxon>
        <taxon>Agaricaceae</taxon>
        <taxon>Agaricus</taxon>
    </lineage>
</organism>
<dbReference type="GO" id="GO:0005634">
    <property type="term" value="C:nucleus"/>
    <property type="evidence" value="ECO:0007669"/>
    <property type="project" value="TreeGrafter"/>
</dbReference>
<evidence type="ECO:0000256" key="2">
    <source>
        <dbReference type="PROSITE-ProRule" id="PRU00176"/>
    </source>
</evidence>
<dbReference type="PANTHER" id="PTHR19965">
    <property type="entry name" value="RNA AND EXPORT FACTOR BINDING PROTEIN"/>
    <property type="match status" value="1"/>
</dbReference>
<keyword evidence="1 2" id="KW-0694">RNA-binding</keyword>
<dbReference type="InterPro" id="IPR000504">
    <property type="entry name" value="RRM_dom"/>
</dbReference>
<dbReference type="PANTHER" id="PTHR19965:SF35">
    <property type="entry name" value="RNA ANNEALING PROTEIN YRA1"/>
    <property type="match status" value="1"/>
</dbReference>
<dbReference type="GeneID" id="18824655"/>
<name>K5VSB4_AGABU</name>
<feature type="compositionally biased region" description="Basic residues" evidence="3">
    <location>
        <begin position="19"/>
        <end position="28"/>
    </location>
</feature>
<proteinExistence type="predicted"/>
<evidence type="ECO:0000256" key="1">
    <source>
        <dbReference type="ARBA" id="ARBA00022884"/>
    </source>
</evidence>
<dbReference type="InterPro" id="IPR035979">
    <property type="entry name" value="RBD_domain_sf"/>
</dbReference>
<dbReference type="InterPro" id="IPR051229">
    <property type="entry name" value="ALYREF_mRNA_export"/>
</dbReference>
<dbReference type="OrthoDB" id="346839at2759"/>
<feature type="compositionally biased region" description="Low complexity" evidence="3">
    <location>
        <begin position="36"/>
        <end position="45"/>
    </location>
</feature>
<dbReference type="GO" id="GO:0003729">
    <property type="term" value="F:mRNA binding"/>
    <property type="evidence" value="ECO:0007669"/>
    <property type="project" value="TreeGrafter"/>
</dbReference>
<dbReference type="RefSeq" id="XP_007331999.1">
    <property type="nucleotide sequence ID" value="XM_007331937.1"/>
</dbReference>
<accession>K5VSB4</accession>
<feature type="region of interest" description="Disordered" evidence="3">
    <location>
        <begin position="159"/>
        <end position="203"/>
    </location>
</feature>
<dbReference type="InParanoid" id="K5VSB4"/>
<dbReference type="SUPFAM" id="SSF54928">
    <property type="entry name" value="RNA-binding domain, RBD"/>
    <property type="match status" value="1"/>
</dbReference>
<feature type="region of interest" description="Disordered" evidence="3">
    <location>
        <begin position="17"/>
        <end position="61"/>
    </location>
</feature>
<dbReference type="Pfam" id="PF00076">
    <property type="entry name" value="RRM_1"/>
    <property type="match status" value="1"/>
</dbReference>
<dbReference type="AlphaFoldDB" id="K5VSB4"/>
<dbReference type="OMA" id="MADYWES"/>
<evidence type="ECO:0000259" key="4">
    <source>
        <dbReference type="PROSITE" id="PS50102"/>
    </source>
</evidence>
<dbReference type="STRING" id="597362.K5VSB4"/>
<dbReference type="Gene3D" id="3.30.70.330">
    <property type="match status" value="1"/>
</dbReference>
<protein>
    <recommendedName>
        <fullName evidence="4">RRM domain-containing protein</fullName>
    </recommendedName>
</protein>
<dbReference type="Proteomes" id="UP000008493">
    <property type="component" value="Unassembled WGS sequence"/>
</dbReference>